<dbReference type="InterPro" id="IPR001810">
    <property type="entry name" value="F-box_dom"/>
</dbReference>
<feature type="domain" description="F-box" evidence="1">
    <location>
        <begin position="8"/>
        <end position="54"/>
    </location>
</feature>
<dbReference type="InterPro" id="IPR053222">
    <property type="entry name" value="Zygotic_Embryogenesis-Asso"/>
</dbReference>
<dbReference type="FunCoup" id="G0P5F0">
    <property type="interactions" value="2903"/>
</dbReference>
<reference evidence="3" key="1">
    <citation type="submission" date="2011-07" db="EMBL/GenBank/DDBJ databases">
        <authorList>
            <consortium name="Caenorhabditis brenneri Sequencing and Analysis Consortium"/>
            <person name="Wilson R.K."/>
        </authorList>
    </citation>
    <scope>NUCLEOTIDE SEQUENCE [LARGE SCALE GENOMIC DNA]</scope>
    <source>
        <strain evidence="3">PB2801</strain>
    </source>
</reference>
<protein>
    <recommendedName>
        <fullName evidence="1">F-box domain-containing protein</fullName>
    </recommendedName>
</protein>
<dbReference type="PANTHER" id="PTHR22899:SF0">
    <property type="entry name" value="F-BOX ASSOCIATED DOMAIN-CONTAINING PROTEIN-RELATED"/>
    <property type="match status" value="1"/>
</dbReference>
<dbReference type="PROSITE" id="PS50181">
    <property type="entry name" value="FBOX"/>
    <property type="match status" value="1"/>
</dbReference>
<dbReference type="AlphaFoldDB" id="G0P5F0"/>
<keyword evidence="3" id="KW-1185">Reference proteome</keyword>
<dbReference type="OrthoDB" id="5882135at2759"/>
<dbReference type="PANTHER" id="PTHR22899">
    <property type="entry name" value="CYCLIN-RELATED F-BOX FAMILY"/>
    <property type="match status" value="1"/>
</dbReference>
<dbReference type="Pfam" id="PF07735">
    <property type="entry name" value="FBA_2"/>
    <property type="match status" value="1"/>
</dbReference>
<evidence type="ECO:0000259" key="1">
    <source>
        <dbReference type="PROSITE" id="PS50181"/>
    </source>
</evidence>
<sequence length="322" mass="37713">MDDIVVSTFPLLNLPINAILNTFRTMDPVQVFGVSILSKKTKNLVESFKITPEMLQVEVAEMFVINFILPSDTTFYFELYQVPENQPLLELGTPETIHIHCNSQVMVWTNSMNVKQLLDHLRIIFHRPIDKLFFEENCERFSLESIHKNVTDVVMINIFSGNHEHNRRILSLFQPAALCLVEHALVDQCVPRDILMQNFDLFHVPDVQIILDDLLMTNSRFILLFCLRLSWKTLNQFLKLWVKGSNLRLEYLFLRFPDNLGLDELFNGLKYQDAPPKRELLKAYGGRDIWRFDGTQATISTDIRDDLVSFRMFVWHDHRVVN</sequence>
<evidence type="ECO:0000313" key="3">
    <source>
        <dbReference type="Proteomes" id="UP000008068"/>
    </source>
</evidence>
<gene>
    <name evidence="2" type="ORF">CAEBREN_23124</name>
</gene>
<dbReference type="OMA" id="ETIHIHC"/>
<organism evidence="3">
    <name type="scientific">Caenorhabditis brenneri</name>
    <name type="common">Nematode worm</name>
    <dbReference type="NCBI Taxonomy" id="135651"/>
    <lineage>
        <taxon>Eukaryota</taxon>
        <taxon>Metazoa</taxon>
        <taxon>Ecdysozoa</taxon>
        <taxon>Nematoda</taxon>
        <taxon>Chromadorea</taxon>
        <taxon>Rhabditida</taxon>
        <taxon>Rhabditina</taxon>
        <taxon>Rhabditomorpha</taxon>
        <taxon>Rhabditoidea</taxon>
        <taxon>Rhabditidae</taxon>
        <taxon>Peloderinae</taxon>
        <taxon>Caenorhabditis</taxon>
    </lineage>
</organism>
<evidence type="ECO:0000313" key="2">
    <source>
        <dbReference type="EMBL" id="EGT45427.1"/>
    </source>
</evidence>
<name>G0P5F0_CAEBE</name>
<dbReference type="Pfam" id="PF00646">
    <property type="entry name" value="F-box"/>
    <property type="match status" value="1"/>
</dbReference>
<dbReference type="EMBL" id="GL380081">
    <property type="protein sequence ID" value="EGT45427.1"/>
    <property type="molecule type" value="Genomic_DNA"/>
</dbReference>
<dbReference type="Proteomes" id="UP000008068">
    <property type="component" value="Unassembled WGS sequence"/>
</dbReference>
<accession>G0P5F0</accession>
<dbReference type="InParanoid" id="G0P5F0"/>
<proteinExistence type="predicted"/>
<dbReference type="HOGENOM" id="CLU_028840_1_3_1"/>
<dbReference type="InterPro" id="IPR012885">
    <property type="entry name" value="F-box_Sdz-33"/>
</dbReference>